<reference evidence="2" key="1">
    <citation type="submission" date="2013-10" db="EMBL/GenBank/DDBJ databases">
        <title>Genomic analysis of the causative agents of coccidiosis in chickens.</title>
        <authorList>
            <person name="Reid A.J."/>
            <person name="Blake D."/>
            <person name="Billington K."/>
            <person name="Browne H."/>
            <person name="Dunn M."/>
            <person name="Hung S."/>
            <person name="Kawahara F."/>
            <person name="Miranda-Saavedra D."/>
            <person name="Mourier T."/>
            <person name="Nagra H."/>
            <person name="Otto T.D."/>
            <person name="Rawlings N."/>
            <person name="Sanchez A."/>
            <person name="Sanders M."/>
            <person name="Subramaniam C."/>
            <person name="Tay Y."/>
            <person name="Dear P."/>
            <person name="Doerig C."/>
            <person name="Gruber A."/>
            <person name="Parkinson J."/>
            <person name="Shirley M."/>
            <person name="Wan K.L."/>
            <person name="Berriman M."/>
            <person name="Tomley F."/>
            <person name="Pain A."/>
        </authorList>
    </citation>
    <scope>NUCLEOTIDE SEQUENCE [LARGE SCALE GENOMIC DNA]</scope>
    <source>
        <strain evidence="2">Houghton</strain>
    </source>
</reference>
<dbReference type="EMBL" id="HG690888">
    <property type="protein sequence ID" value="CDI75397.1"/>
    <property type="molecule type" value="Genomic_DNA"/>
</dbReference>
<dbReference type="Proteomes" id="UP000018201">
    <property type="component" value="Unassembled WGS sequence"/>
</dbReference>
<protein>
    <submittedName>
        <fullName evidence="2">Uncharacterized protein</fullName>
    </submittedName>
</protein>
<evidence type="ECO:0000313" key="2">
    <source>
        <dbReference type="EMBL" id="CDI75397.1"/>
    </source>
</evidence>
<dbReference type="AlphaFoldDB" id="U6G7A4"/>
<accession>U6G7A4</accession>
<name>U6G7A4_9EIME</name>
<gene>
    <name evidence="2" type="ORF">EPH_0021460</name>
</gene>
<organism evidence="2 3">
    <name type="scientific">Eimeria praecox</name>
    <dbReference type="NCBI Taxonomy" id="51316"/>
    <lineage>
        <taxon>Eukaryota</taxon>
        <taxon>Sar</taxon>
        <taxon>Alveolata</taxon>
        <taxon>Apicomplexa</taxon>
        <taxon>Conoidasida</taxon>
        <taxon>Coccidia</taxon>
        <taxon>Eucoccidiorida</taxon>
        <taxon>Eimeriorina</taxon>
        <taxon>Eimeriidae</taxon>
        <taxon>Eimeria</taxon>
    </lineage>
</organism>
<feature type="compositionally biased region" description="Basic and acidic residues" evidence="1">
    <location>
        <begin position="142"/>
        <end position="154"/>
    </location>
</feature>
<sequence length="228" mass="26173">MGLADFPYLMRQRFRAAVECYRSTSLYHRNLGFFCVGILGGSIWGSYRKKAKDATNADCAAVHLTFYDLPAALSQEQQDHQSSTGEQTHLQLTLQRKRAFESLWEEAARLLQRQPGYTYTQMFRRLPPDEGAQKAGLNYVRDAEQQRRGSDRKGVGAGIESFSDSKDAKQDQGAVDYVELRVWENEESRKKAGMLQKPFIERMRELGVEMDTGLYRRVFDDALVRLIQ</sequence>
<dbReference type="InterPro" id="IPR011008">
    <property type="entry name" value="Dimeric_a/b-barrel"/>
</dbReference>
<dbReference type="OrthoDB" id="345491at2759"/>
<dbReference type="SUPFAM" id="SSF54909">
    <property type="entry name" value="Dimeric alpha+beta barrel"/>
    <property type="match status" value="1"/>
</dbReference>
<proteinExistence type="predicted"/>
<keyword evidence="3" id="KW-1185">Reference proteome</keyword>
<feature type="region of interest" description="Disordered" evidence="1">
    <location>
        <begin position="142"/>
        <end position="167"/>
    </location>
</feature>
<evidence type="ECO:0000313" key="3">
    <source>
        <dbReference type="Proteomes" id="UP000018201"/>
    </source>
</evidence>
<evidence type="ECO:0000256" key="1">
    <source>
        <dbReference type="SAM" id="MobiDB-lite"/>
    </source>
</evidence>
<dbReference type="VEuPathDB" id="ToxoDB:EPH_0021460"/>
<reference evidence="2" key="2">
    <citation type="submission" date="2013-10" db="EMBL/GenBank/DDBJ databases">
        <authorList>
            <person name="Aslett M."/>
        </authorList>
    </citation>
    <scope>NUCLEOTIDE SEQUENCE [LARGE SCALE GENOMIC DNA]</scope>
    <source>
        <strain evidence="2">Houghton</strain>
    </source>
</reference>